<organism evidence="1 2">
    <name type="scientific">Plasmodium gonderi</name>
    <dbReference type="NCBI Taxonomy" id="77519"/>
    <lineage>
        <taxon>Eukaryota</taxon>
        <taxon>Sar</taxon>
        <taxon>Alveolata</taxon>
        <taxon>Apicomplexa</taxon>
        <taxon>Aconoidasida</taxon>
        <taxon>Haemosporida</taxon>
        <taxon>Plasmodiidae</taxon>
        <taxon>Plasmodium</taxon>
        <taxon>Plasmodium (Plasmodium)</taxon>
    </lineage>
</organism>
<sequence>MTNDIYKIAKEFLKYENIMNNSDKTGSILNDANFKEIKGKTFPGFSNIETICKKFDNYTNAIQTNIDTNVSYNSSCIYLYYWLYYYNNNNERNIVEVKKLYDELISADSTAHQELCKTYIGTTITDDVMSKLKDLHVMYTNLDNIEENNSSQCADKCSCANECSALYVKYKDSCELNSYSNFCNELKNVREKYNELSTTKCSVQLSYKKLPLFQKYNITIPIFIPYNSCFQGTIRRKRNKWNNIDEDYIIFQSYHNVSSAAMNSKHNILYHNV</sequence>
<dbReference type="Pfam" id="PF05795">
    <property type="entry name" value="Plasmodium_Vir"/>
    <property type="match status" value="1"/>
</dbReference>
<dbReference type="OMA" id="SNIETIC"/>
<comment type="caution">
    <text evidence="1">The sequence shown here is derived from an EMBL/GenBank/DDBJ whole genome shotgun (WGS) entry which is preliminary data.</text>
</comment>
<dbReference type="RefSeq" id="XP_028546699.1">
    <property type="nucleotide sequence ID" value="XM_028690898.1"/>
</dbReference>
<keyword evidence="2" id="KW-1185">Reference proteome</keyword>
<evidence type="ECO:0000313" key="2">
    <source>
        <dbReference type="Proteomes" id="UP000195521"/>
    </source>
</evidence>
<dbReference type="OrthoDB" id="381216at2759"/>
<gene>
    <name evidence="1" type="ORF">PGO_001145</name>
</gene>
<reference evidence="2" key="1">
    <citation type="submission" date="2017-04" db="EMBL/GenBank/DDBJ databases">
        <title>Plasmodium gonderi genome.</title>
        <authorList>
            <person name="Arisue N."/>
            <person name="Honma H."/>
            <person name="Kawai S."/>
            <person name="Tougan T."/>
            <person name="Tanabe K."/>
            <person name="Horii T."/>
        </authorList>
    </citation>
    <scope>NUCLEOTIDE SEQUENCE [LARGE SCALE GENOMIC DNA]</scope>
    <source>
        <strain evidence="2">ATCC 30045</strain>
    </source>
</reference>
<dbReference type="GeneID" id="39744918"/>
<protein>
    <submittedName>
        <fullName evidence="1">Variable surface protein</fullName>
    </submittedName>
</protein>
<name>A0A1Y1JPD0_PLAGO</name>
<dbReference type="InterPro" id="IPR008780">
    <property type="entry name" value="Plasmodium_Vir"/>
</dbReference>
<dbReference type="AlphaFoldDB" id="A0A1Y1JPD0"/>
<proteinExistence type="predicted"/>
<dbReference type="EMBL" id="BDQF01000114">
    <property type="protein sequence ID" value="GAW84110.1"/>
    <property type="molecule type" value="Genomic_DNA"/>
</dbReference>
<evidence type="ECO:0000313" key="1">
    <source>
        <dbReference type="EMBL" id="GAW84110.1"/>
    </source>
</evidence>
<dbReference type="Proteomes" id="UP000195521">
    <property type="component" value="Unassembled WGS sequence"/>
</dbReference>
<accession>A0A1Y1JPD0</accession>